<dbReference type="PIRSF" id="PIRSF005357">
    <property type="entry name" value="UCP005357"/>
    <property type="match status" value="1"/>
</dbReference>
<sequence>MKILIDIGHPAHVHYFRYFIQKMKLNGCQFLIFARDKEVTYTLLNKYGVQFRSRGKGKNSLFGKLIYLLKADLKLLSASLRWKPDLFMSFGSPYAAHAAFLTGKPHVGLTDTEHAKLGILSFAPFTNTIITPESFYKSFGRKQVRFNGFFELCYLHPKYFKADKSIRNYLKLGEHDKFVLLRFISWKASHDIGQAGITYGNKIKLLELLTNHGYKVFISAEGDLPPELERHRIKISPEQVHDVLAEADLFVGESGTMATEAAILGTPSVYVNSLDAGVFRDEVKYGLLYSFRSDENIYSFVNELIDDDQLKQKHRESRVKMLAEKIDVTEFLTWFIENYPDSKRIMSENPDYQNNFL</sequence>
<protein>
    <recommendedName>
        <fullName evidence="2">DUF354 domain-containing protein</fullName>
    </recommendedName>
</protein>
<evidence type="ECO:0008006" key="2">
    <source>
        <dbReference type="Google" id="ProtNLM"/>
    </source>
</evidence>
<dbReference type="PANTHER" id="PTHR39662:SF1">
    <property type="entry name" value="DUF354 DOMAIN-CONTAINING PROTEIN"/>
    <property type="match status" value="1"/>
</dbReference>
<dbReference type="AlphaFoldDB" id="A0A644VRI1"/>
<dbReference type="Gene3D" id="3.40.50.2000">
    <property type="entry name" value="Glycogen Phosphorylase B"/>
    <property type="match status" value="1"/>
</dbReference>
<organism evidence="1">
    <name type="scientific">bioreactor metagenome</name>
    <dbReference type="NCBI Taxonomy" id="1076179"/>
    <lineage>
        <taxon>unclassified sequences</taxon>
        <taxon>metagenomes</taxon>
        <taxon>ecological metagenomes</taxon>
    </lineage>
</organism>
<dbReference type="SUPFAM" id="SSF53756">
    <property type="entry name" value="UDP-Glycosyltransferase/glycogen phosphorylase"/>
    <property type="match status" value="1"/>
</dbReference>
<reference evidence="1" key="1">
    <citation type="submission" date="2019-08" db="EMBL/GenBank/DDBJ databases">
        <authorList>
            <person name="Kucharzyk K."/>
            <person name="Murdoch R.W."/>
            <person name="Higgins S."/>
            <person name="Loffler F."/>
        </authorList>
    </citation>
    <scope>NUCLEOTIDE SEQUENCE</scope>
</reference>
<dbReference type="PANTHER" id="PTHR39662">
    <property type="entry name" value="DUF354 DOMAIN-CONTAINING PROTEIN-RELATED"/>
    <property type="match status" value="1"/>
</dbReference>
<dbReference type="Pfam" id="PF04007">
    <property type="entry name" value="DUF354"/>
    <property type="match status" value="1"/>
</dbReference>
<name>A0A644VRI1_9ZZZZ</name>
<evidence type="ECO:0000313" key="1">
    <source>
        <dbReference type="EMBL" id="MPL93999.1"/>
    </source>
</evidence>
<proteinExistence type="predicted"/>
<accession>A0A644VRI1</accession>
<gene>
    <name evidence="1" type="ORF">SDC9_40147</name>
</gene>
<dbReference type="EMBL" id="VSSQ01000411">
    <property type="protein sequence ID" value="MPL93999.1"/>
    <property type="molecule type" value="Genomic_DNA"/>
</dbReference>
<comment type="caution">
    <text evidence="1">The sequence shown here is derived from an EMBL/GenBank/DDBJ whole genome shotgun (WGS) entry which is preliminary data.</text>
</comment>
<dbReference type="InterPro" id="IPR007152">
    <property type="entry name" value="DUF354"/>
</dbReference>